<comment type="caution">
    <text evidence="8">The sequence shown here is derived from an EMBL/GenBank/DDBJ whole genome shotgun (WGS) entry which is preliminary data.</text>
</comment>
<keyword evidence="9" id="KW-1185">Reference proteome</keyword>
<comment type="similarity">
    <text evidence="2 6">Belongs to the class-A beta-lactamase family.</text>
</comment>
<evidence type="ECO:0000256" key="5">
    <source>
        <dbReference type="ARBA" id="ARBA00023251"/>
    </source>
</evidence>
<evidence type="ECO:0000313" key="8">
    <source>
        <dbReference type="EMBL" id="MBP0494975.1"/>
    </source>
</evidence>
<accession>A0A940N4E5</accession>
<protein>
    <recommendedName>
        <fullName evidence="3 6">Beta-lactamase</fullName>
        <ecNumber evidence="3 6">3.5.2.6</ecNumber>
    </recommendedName>
</protein>
<dbReference type="GO" id="GO:0030655">
    <property type="term" value="P:beta-lactam antibiotic catabolic process"/>
    <property type="evidence" value="ECO:0007669"/>
    <property type="project" value="InterPro"/>
</dbReference>
<reference evidence="8" key="1">
    <citation type="submission" date="2021-03" db="EMBL/GenBank/DDBJ databases">
        <authorList>
            <person name="So Y."/>
        </authorList>
    </citation>
    <scope>NUCLEOTIDE SEQUENCE</scope>
    <source>
        <strain evidence="8">SG15</strain>
    </source>
</reference>
<name>A0A940N4E5_9PROT</name>
<dbReference type="PANTHER" id="PTHR35333:SF3">
    <property type="entry name" value="BETA-LACTAMASE-TYPE TRANSPEPTIDASE FOLD CONTAINING PROTEIN"/>
    <property type="match status" value="1"/>
</dbReference>
<dbReference type="SUPFAM" id="SSF56601">
    <property type="entry name" value="beta-lactamase/transpeptidase-like"/>
    <property type="match status" value="1"/>
</dbReference>
<dbReference type="Pfam" id="PF13354">
    <property type="entry name" value="Beta-lactamase2"/>
    <property type="match status" value="1"/>
</dbReference>
<dbReference type="EMBL" id="JAGIZA010000013">
    <property type="protein sequence ID" value="MBP0494975.1"/>
    <property type="molecule type" value="Genomic_DNA"/>
</dbReference>
<dbReference type="InterPro" id="IPR000871">
    <property type="entry name" value="Beta-lactam_class-A"/>
</dbReference>
<dbReference type="Proteomes" id="UP000677537">
    <property type="component" value="Unassembled WGS sequence"/>
</dbReference>
<evidence type="ECO:0000259" key="7">
    <source>
        <dbReference type="Pfam" id="PF13354"/>
    </source>
</evidence>
<keyword evidence="4 6" id="KW-0378">Hydrolase</keyword>
<evidence type="ECO:0000256" key="2">
    <source>
        <dbReference type="ARBA" id="ARBA00009009"/>
    </source>
</evidence>
<organism evidence="8 9">
    <name type="scientific">Roseomonas indoligenes</name>
    <dbReference type="NCBI Taxonomy" id="2820811"/>
    <lineage>
        <taxon>Bacteria</taxon>
        <taxon>Pseudomonadati</taxon>
        <taxon>Pseudomonadota</taxon>
        <taxon>Alphaproteobacteria</taxon>
        <taxon>Acetobacterales</taxon>
        <taxon>Roseomonadaceae</taxon>
        <taxon>Roseomonas</taxon>
    </lineage>
</organism>
<evidence type="ECO:0000256" key="3">
    <source>
        <dbReference type="ARBA" id="ARBA00012865"/>
    </source>
</evidence>
<proteinExistence type="inferred from homology"/>
<evidence type="ECO:0000256" key="1">
    <source>
        <dbReference type="ARBA" id="ARBA00001526"/>
    </source>
</evidence>
<comment type="catalytic activity">
    <reaction evidence="1 6">
        <text>a beta-lactam + H2O = a substituted beta-amino acid</text>
        <dbReference type="Rhea" id="RHEA:20401"/>
        <dbReference type="ChEBI" id="CHEBI:15377"/>
        <dbReference type="ChEBI" id="CHEBI:35627"/>
        <dbReference type="ChEBI" id="CHEBI:140347"/>
        <dbReference type="EC" id="3.5.2.6"/>
    </reaction>
</comment>
<dbReference type="EC" id="3.5.2.6" evidence="3 6"/>
<dbReference type="PROSITE" id="PS00146">
    <property type="entry name" value="BETA_LACTAMASE_A"/>
    <property type="match status" value="1"/>
</dbReference>
<dbReference type="InterPro" id="IPR012338">
    <property type="entry name" value="Beta-lactam/transpept-like"/>
</dbReference>
<dbReference type="InterPro" id="IPR045155">
    <property type="entry name" value="Beta-lactam_cat"/>
</dbReference>
<dbReference type="PANTHER" id="PTHR35333">
    <property type="entry name" value="BETA-LACTAMASE"/>
    <property type="match status" value="1"/>
</dbReference>
<dbReference type="Gene3D" id="3.40.710.10">
    <property type="entry name" value="DD-peptidase/beta-lactamase superfamily"/>
    <property type="match status" value="1"/>
</dbReference>
<evidence type="ECO:0000313" key="9">
    <source>
        <dbReference type="Proteomes" id="UP000677537"/>
    </source>
</evidence>
<keyword evidence="5 6" id="KW-0046">Antibiotic resistance</keyword>
<gene>
    <name evidence="8" type="primary">bla</name>
    <name evidence="8" type="ORF">J5Y10_19490</name>
</gene>
<dbReference type="RefSeq" id="WP_209375773.1">
    <property type="nucleotide sequence ID" value="NZ_JAGIZA010000013.1"/>
</dbReference>
<dbReference type="PRINTS" id="PR00118">
    <property type="entry name" value="BLACTAMASEA"/>
</dbReference>
<dbReference type="AlphaFoldDB" id="A0A940N4E5"/>
<dbReference type="NCBIfam" id="NF033103">
    <property type="entry name" value="bla_class_A"/>
    <property type="match status" value="1"/>
</dbReference>
<sequence length="299" mass="31098">MATRRQFSLGLGTTLAAGPMARYARAAGLRAESDPDALRHRLAGIEARCGGRLGVGILDTETGVTVEHRGDERFPMCSTHKALSAAAILAKVDKGEEHLDRRIRFPANAVLTYSPATKAHAGAEGMTLAEICAGAVALSDNTAANLMLEVLAGPAGLTAWLRSIGDDVTRLDRTEPTLNEALPGDPRDTTSPLAMAATLNRLVLGETLSPASRAQFTAWLVAGQTGGARLRAGVPTGWQVGQKTGTNDHGTANDVGVLWPPGRRPMVVTAFITGSTASLDAQNAAIADVAHLAAELSRA</sequence>
<evidence type="ECO:0000256" key="4">
    <source>
        <dbReference type="ARBA" id="ARBA00022801"/>
    </source>
</evidence>
<dbReference type="GO" id="GO:0008800">
    <property type="term" value="F:beta-lactamase activity"/>
    <property type="evidence" value="ECO:0007669"/>
    <property type="project" value="UniProtKB-UniRule"/>
</dbReference>
<feature type="domain" description="Beta-lactamase class A catalytic" evidence="7">
    <location>
        <begin position="55"/>
        <end position="271"/>
    </location>
</feature>
<evidence type="ECO:0000256" key="6">
    <source>
        <dbReference type="RuleBase" id="RU361140"/>
    </source>
</evidence>
<dbReference type="InterPro" id="IPR023650">
    <property type="entry name" value="Beta-lactam_class-A_AS"/>
</dbReference>
<dbReference type="GO" id="GO:0046677">
    <property type="term" value="P:response to antibiotic"/>
    <property type="evidence" value="ECO:0007669"/>
    <property type="project" value="UniProtKB-UniRule"/>
</dbReference>